<feature type="region of interest" description="Disordered" evidence="1">
    <location>
        <begin position="1"/>
        <end position="21"/>
    </location>
</feature>
<gene>
    <name evidence="2" type="ORF">LTR97_012160</name>
</gene>
<dbReference type="AlphaFoldDB" id="A0AAN7W2G3"/>
<dbReference type="EMBL" id="JAVRQU010000024">
    <property type="protein sequence ID" value="KAK5690605.1"/>
    <property type="molecule type" value="Genomic_DNA"/>
</dbReference>
<feature type="region of interest" description="Disordered" evidence="1">
    <location>
        <begin position="137"/>
        <end position="214"/>
    </location>
</feature>
<evidence type="ECO:0000256" key="1">
    <source>
        <dbReference type="SAM" id="MobiDB-lite"/>
    </source>
</evidence>
<organism evidence="2 3">
    <name type="scientific">Elasticomyces elasticus</name>
    <dbReference type="NCBI Taxonomy" id="574655"/>
    <lineage>
        <taxon>Eukaryota</taxon>
        <taxon>Fungi</taxon>
        <taxon>Dikarya</taxon>
        <taxon>Ascomycota</taxon>
        <taxon>Pezizomycotina</taxon>
        <taxon>Dothideomycetes</taxon>
        <taxon>Dothideomycetidae</taxon>
        <taxon>Mycosphaerellales</taxon>
        <taxon>Teratosphaeriaceae</taxon>
        <taxon>Elasticomyces</taxon>
    </lineage>
</organism>
<evidence type="ECO:0000313" key="2">
    <source>
        <dbReference type="EMBL" id="KAK5690605.1"/>
    </source>
</evidence>
<feature type="compositionally biased region" description="Acidic residues" evidence="1">
    <location>
        <begin position="140"/>
        <end position="160"/>
    </location>
</feature>
<protein>
    <submittedName>
        <fullName evidence="2">Uncharacterized protein</fullName>
    </submittedName>
</protein>
<comment type="caution">
    <text evidence="2">The sequence shown here is derived from an EMBL/GenBank/DDBJ whole genome shotgun (WGS) entry which is preliminary data.</text>
</comment>
<feature type="compositionally biased region" description="Basic residues" evidence="1">
    <location>
        <begin position="181"/>
        <end position="190"/>
    </location>
</feature>
<dbReference type="Proteomes" id="UP001310594">
    <property type="component" value="Unassembled WGS sequence"/>
</dbReference>
<evidence type="ECO:0000313" key="3">
    <source>
        <dbReference type="Proteomes" id="UP001310594"/>
    </source>
</evidence>
<reference evidence="2" key="1">
    <citation type="submission" date="2023-08" db="EMBL/GenBank/DDBJ databases">
        <title>Black Yeasts Isolated from many extreme environments.</title>
        <authorList>
            <person name="Coleine C."/>
            <person name="Stajich J.E."/>
            <person name="Selbmann L."/>
        </authorList>
    </citation>
    <scope>NUCLEOTIDE SEQUENCE</scope>
    <source>
        <strain evidence="2">CCFEE 5810</strain>
    </source>
</reference>
<sequence>MASALATATPLPVSAAPKKGSWTPEMATRLSLLNNNFNLSKSNSGRGDRVGRIFKHVFQTDLDITHPNGLTDRKTLDYYDSRTQATRTKIFKNIIEVRHPCQDQRDRVAKVLPLLRQAIAVLGLGSVVVEGNVLVAAQGGEDEDEGEEDEEDEEEVEEGGETNKDVVKVECDGEYDEAQSHRSRRHAKRSRTSEVQTSEPVTKRRRTSNAVDASGIRDSLVDRYGEGVVVKAESSNRETVYSRSGRELKPTEKLKQKIQGVSAQGAGNEGVQVGASSPTGPLQFVGSASLALQQYFAPDGADFEDTHLFDLEVWAIETGHRDAELEMQGGWLDGQGYGITDPILDNGLLHNSHDATSDLFSIIENHNRPRGMLAGGERRLLGMHSPVTVPRFRNNGMPLMSSAELERFGNPHWPQAATKSEQTPANIDSPYIYNDQISHISAAEYQYITQTPSL</sequence>
<feature type="compositionally biased region" description="Basic and acidic residues" evidence="1">
    <location>
        <begin position="161"/>
        <end position="171"/>
    </location>
</feature>
<name>A0AAN7W2G3_9PEZI</name>
<proteinExistence type="predicted"/>
<accession>A0AAN7W2G3</accession>